<evidence type="ECO:0000256" key="6">
    <source>
        <dbReference type="ARBA" id="ARBA00023310"/>
    </source>
</evidence>
<evidence type="ECO:0000256" key="3">
    <source>
        <dbReference type="ARBA" id="ARBA00022781"/>
    </source>
</evidence>
<dbReference type="InterPro" id="IPR000711">
    <property type="entry name" value="ATPase_OSCP/dsu"/>
</dbReference>
<dbReference type="PROSITE" id="PS00389">
    <property type="entry name" value="ATPASE_DELTA"/>
    <property type="match status" value="1"/>
</dbReference>
<dbReference type="SUPFAM" id="SSF47928">
    <property type="entry name" value="N-terminal domain of the delta subunit of the F1F0-ATP synthase"/>
    <property type="match status" value="1"/>
</dbReference>
<dbReference type="Proteomes" id="UP001300692">
    <property type="component" value="Unassembled WGS sequence"/>
</dbReference>
<dbReference type="PRINTS" id="PR00125">
    <property type="entry name" value="ATPASEDELTA"/>
</dbReference>
<gene>
    <name evidence="7 8" type="primary">atpH</name>
    <name evidence="8" type="ORF">N7U62_18475</name>
</gene>
<evidence type="ECO:0000256" key="4">
    <source>
        <dbReference type="ARBA" id="ARBA00023065"/>
    </source>
</evidence>
<reference evidence="8 9" key="1">
    <citation type="submission" date="2022-10" db="EMBL/GenBank/DDBJ databases">
        <title>Comparative genomics and taxonomic characterization of three novel marine species of genus Reichenbachiella exhibiting antioxidant and polysaccharide degradation activities.</title>
        <authorList>
            <person name="Muhammad N."/>
            <person name="Lee Y.-J."/>
            <person name="Ko J."/>
            <person name="Kim S.-G."/>
        </authorList>
    </citation>
    <scope>NUCLEOTIDE SEQUENCE [LARGE SCALE GENOMIC DNA]</scope>
    <source>
        <strain evidence="8 9">ABR2-5</strain>
    </source>
</reference>
<keyword evidence="2 7" id="KW-0813">Transport</keyword>
<dbReference type="RefSeq" id="WP_264139570.1">
    <property type="nucleotide sequence ID" value="NZ_JAOYOD010000001.1"/>
</dbReference>
<dbReference type="PANTHER" id="PTHR11910">
    <property type="entry name" value="ATP SYNTHASE DELTA CHAIN"/>
    <property type="match status" value="1"/>
</dbReference>
<comment type="similarity">
    <text evidence="7">Belongs to the ATPase delta chain family.</text>
</comment>
<evidence type="ECO:0000256" key="7">
    <source>
        <dbReference type="HAMAP-Rule" id="MF_01416"/>
    </source>
</evidence>
<comment type="subcellular location">
    <subcellularLocation>
        <location evidence="7">Cell membrane</location>
        <topology evidence="7">Peripheral membrane protein</topology>
    </subcellularLocation>
    <subcellularLocation>
        <location evidence="1">Membrane</location>
    </subcellularLocation>
</comment>
<proteinExistence type="inferred from homology"/>
<keyword evidence="5 7" id="KW-0472">Membrane</keyword>
<dbReference type="Gene3D" id="1.10.520.20">
    <property type="entry name" value="N-terminal domain of the delta subunit of the F1F0-ATP synthase"/>
    <property type="match status" value="1"/>
</dbReference>
<evidence type="ECO:0000313" key="9">
    <source>
        <dbReference type="Proteomes" id="UP001300692"/>
    </source>
</evidence>
<keyword evidence="7" id="KW-1003">Cell membrane</keyword>
<dbReference type="EMBL" id="JAOYOD010000001">
    <property type="protein sequence ID" value="MCV9388679.1"/>
    <property type="molecule type" value="Genomic_DNA"/>
</dbReference>
<protein>
    <recommendedName>
        <fullName evidence="7">ATP synthase subunit delta</fullName>
    </recommendedName>
    <alternativeName>
        <fullName evidence="7">ATP synthase F(1) sector subunit delta</fullName>
    </alternativeName>
    <alternativeName>
        <fullName evidence="7">F-type ATPase subunit delta</fullName>
        <shortName evidence="7">F-ATPase subunit delta</shortName>
    </alternativeName>
</protein>
<keyword evidence="9" id="KW-1185">Reference proteome</keyword>
<evidence type="ECO:0000256" key="1">
    <source>
        <dbReference type="ARBA" id="ARBA00004370"/>
    </source>
</evidence>
<keyword evidence="3 7" id="KW-0375">Hydrogen ion transport</keyword>
<keyword evidence="6 7" id="KW-0066">ATP synthesis</keyword>
<dbReference type="NCBIfam" id="TIGR01145">
    <property type="entry name" value="ATP_synt_delta"/>
    <property type="match status" value="1"/>
</dbReference>
<dbReference type="InterPro" id="IPR020781">
    <property type="entry name" value="ATPase_OSCP/d_CS"/>
</dbReference>
<accession>A0ABT3CYM1</accession>
<organism evidence="8 9">
    <name type="scientific">Reichenbachiella ulvae</name>
    <dbReference type="NCBI Taxonomy" id="2980104"/>
    <lineage>
        <taxon>Bacteria</taxon>
        <taxon>Pseudomonadati</taxon>
        <taxon>Bacteroidota</taxon>
        <taxon>Cytophagia</taxon>
        <taxon>Cytophagales</taxon>
        <taxon>Reichenbachiellaceae</taxon>
        <taxon>Reichenbachiella</taxon>
    </lineage>
</organism>
<evidence type="ECO:0000256" key="5">
    <source>
        <dbReference type="ARBA" id="ARBA00023136"/>
    </source>
</evidence>
<comment type="function">
    <text evidence="7">F(1)F(0) ATP synthase produces ATP from ADP in the presence of a proton or sodium gradient. F-type ATPases consist of two structural domains, F(1) containing the extramembraneous catalytic core and F(0) containing the membrane proton channel, linked together by a central stalk and a peripheral stalk. During catalysis, ATP synthesis in the catalytic domain of F(1) is coupled via a rotary mechanism of the central stalk subunits to proton translocation.</text>
</comment>
<keyword evidence="7" id="KW-0139">CF(1)</keyword>
<evidence type="ECO:0000256" key="2">
    <source>
        <dbReference type="ARBA" id="ARBA00022448"/>
    </source>
</evidence>
<comment type="caution">
    <text evidence="8">The sequence shown here is derived from an EMBL/GenBank/DDBJ whole genome shotgun (WGS) entry which is preliminary data.</text>
</comment>
<dbReference type="InterPro" id="IPR026015">
    <property type="entry name" value="ATP_synth_OSCP/delta_N_sf"/>
</dbReference>
<name>A0ABT3CYM1_9BACT</name>
<dbReference type="Pfam" id="PF00213">
    <property type="entry name" value="OSCP"/>
    <property type="match status" value="1"/>
</dbReference>
<evidence type="ECO:0000313" key="8">
    <source>
        <dbReference type="EMBL" id="MCV9388679.1"/>
    </source>
</evidence>
<dbReference type="HAMAP" id="MF_01416">
    <property type="entry name" value="ATP_synth_delta_bact"/>
    <property type="match status" value="1"/>
</dbReference>
<sequence>MSEHRIATRYAKSLLELASEKGILEEIAKDMESFTAVCKESRDLFLMIKNPIVVHGKKLTILEKIFQGKVNEMTLAFFKLLTRKKRESYLPEVAKAFTELYYEHKGIIESTITTVAPISADIRKEVEAIVKKITNKEVVLTEKINEDLIGGFVLKIGDRQIDYSISSKLRELKLKFSQRNFVSQA</sequence>
<keyword evidence="4 7" id="KW-0406">Ion transport</keyword>
<comment type="function">
    <text evidence="7">This protein is part of the stalk that links CF(0) to CF(1). It either transmits conformational changes from CF(0) to CF(1) or is implicated in proton conduction.</text>
</comment>